<reference evidence="3" key="1">
    <citation type="journal article" date="2015" name="PLoS Genet.">
        <title>Genome Sequence and Transcriptome Analyses of Chrysochromulina tobin: Metabolic Tools for Enhanced Algal Fitness in the Prominent Order Prymnesiales (Haptophyceae).</title>
        <authorList>
            <person name="Hovde B.T."/>
            <person name="Deodato C.R."/>
            <person name="Hunsperger H.M."/>
            <person name="Ryken S.A."/>
            <person name="Yost W."/>
            <person name="Jha R.K."/>
            <person name="Patterson J."/>
            <person name="Monnat R.J. Jr."/>
            <person name="Barlow S.B."/>
            <person name="Starkenburg S.R."/>
            <person name="Cattolico R.A."/>
        </authorList>
    </citation>
    <scope>NUCLEOTIDE SEQUENCE</scope>
    <source>
        <strain evidence="3">CCMP291</strain>
    </source>
</reference>
<comment type="caution">
    <text evidence="2">The sequence shown here is derived from an EMBL/GenBank/DDBJ whole genome shotgun (WGS) entry which is preliminary data.</text>
</comment>
<dbReference type="Proteomes" id="UP000037460">
    <property type="component" value="Unassembled WGS sequence"/>
</dbReference>
<dbReference type="EMBL" id="JWZX01002523">
    <property type="protein sequence ID" value="KOO28719.1"/>
    <property type="molecule type" value="Genomic_DNA"/>
</dbReference>
<evidence type="ECO:0000256" key="1">
    <source>
        <dbReference type="SAM" id="MobiDB-lite"/>
    </source>
</evidence>
<feature type="region of interest" description="Disordered" evidence="1">
    <location>
        <begin position="31"/>
        <end position="55"/>
    </location>
</feature>
<feature type="compositionally biased region" description="Low complexity" evidence="1">
    <location>
        <begin position="398"/>
        <end position="408"/>
    </location>
</feature>
<proteinExistence type="predicted"/>
<organism evidence="2 3">
    <name type="scientific">Chrysochromulina tobinii</name>
    <dbReference type="NCBI Taxonomy" id="1460289"/>
    <lineage>
        <taxon>Eukaryota</taxon>
        <taxon>Haptista</taxon>
        <taxon>Haptophyta</taxon>
        <taxon>Prymnesiophyceae</taxon>
        <taxon>Prymnesiales</taxon>
        <taxon>Chrysochromulinaceae</taxon>
        <taxon>Chrysochromulina</taxon>
    </lineage>
</organism>
<dbReference type="AlphaFoldDB" id="A0A0M0JQ52"/>
<gene>
    <name evidence="2" type="ORF">Ctob_011846</name>
</gene>
<feature type="region of interest" description="Disordered" evidence="1">
    <location>
        <begin position="314"/>
        <end position="421"/>
    </location>
</feature>
<accession>A0A0M0JQ52</accession>
<feature type="compositionally biased region" description="Basic and acidic residues" evidence="1">
    <location>
        <begin position="33"/>
        <end position="55"/>
    </location>
</feature>
<sequence length="421" mass="45113">MSEADFEKGIAAELQPGRFVRVVGGETLVRTHGTADARREELRKKRDEGKERERLRAEEGRFRYARLEQERELGELLERRIERGFEGLSEPDEEESALLADGGRERALRLMREASAVGARAWLMPDGGEAMRAARATGGADERAEEGSAGAAPAHMDCDTDEMIVHDVAAPLPQATQLYGAANEDYEEEPEIDEAVRRAPIWQATQQYGGSLAGDDAEGDDDEAVRLRGWPDAHMAMSPRGLAARWVACGLEMDDELTGEPSAEREEAECMSEMAPDDAHDELMCSMDVVAEVQAQDAEREQQREGVSVGCVRLDDDGAGGGSSADGRGLEGEDGGVTGCEGVDGVEVGASMAAREAEGSDEDEAMTGKENASMQRAEGCSSSIGGIKKGKRTRGKQKNGAQRQAAARAVRRLAADGASGN</sequence>
<evidence type="ECO:0000313" key="3">
    <source>
        <dbReference type="Proteomes" id="UP000037460"/>
    </source>
</evidence>
<feature type="compositionally biased region" description="Basic residues" evidence="1">
    <location>
        <begin position="388"/>
        <end position="397"/>
    </location>
</feature>
<protein>
    <submittedName>
        <fullName evidence="2">Uncharacterized protein</fullName>
    </submittedName>
</protein>
<keyword evidence="3" id="KW-1185">Reference proteome</keyword>
<evidence type="ECO:0000313" key="2">
    <source>
        <dbReference type="EMBL" id="KOO28719.1"/>
    </source>
</evidence>
<name>A0A0M0JQ52_9EUKA</name>